<reference evidence="1 3" key="1">
    <citation type="journal article" date="2014" name="Genome Announc.">
        <title>Draft Genome Sequence of Xylella fastidiosa Pear Leaf Scorch Strain in Taiwan.</title>
        <authorList>
            <person name="Su C.C."/>
            <person name="Deng W.L."/>
            <person name="Jan F.J."/>
            <person name="Chang C.J."/>
            <person name="Huang H."/>
            <person name="Chen J."/>
        </authorList>
    </citation>
    <scope>NUCLEOTIDE SEQUENCE [LARGE SCALE GENOMIC DNA]</scope>
    <source>
        <strain evidence="1 3">PLS229</strain>
    </source>
</reference>
<protein>
    <submittedName>
        <fullName evidence="1">Uncharacterized protein</fullName>
    </submittedName>
</protein>
<dbReference type="EMBL" id="JDSQ01000022">
    <property type="protein sequence ID" value="EWS77341.1"/>
    <property type="molecule type" value="Genomic_DNA"/>
</dbReference>
<dbReference type="Pfam" id="PF20295">
    <property type="entry name" value="MC8"/>
    <property type="match status" value="1"/>
</dbReference>
<dbReference type="RefSeq" id="WP_038272337.1">
    <property type="nucleotide sequence ID" value="NZ_CP053627.1"/>
</dbReference>
<dbReference type="AlphaFoldDB" id="Z9JHP5"/>
<name>Z9JHP5_9GAMM</name>
<evidence type="ECO:0000313" key="1">
    <source>
        <dbReference type="EMBL" id="EWS77341.1"/>
    </source>
</evidence>
<proteinExistence type="predicted"/>
<dbReference type="Proteomes" id="UP001430701">
    <property type="component" value="Unassembled WGS sequence"/>
</dbReference>
<dbReference type="Proteomes" id="UP000020406">
    <property type="component" value="Unassembled WGS sequence"/>
</dbReference>
<comment type="caution">
    <text evidence="1">The sequence shown here is derived from an EMBL/GenBank/DDBJ whole genome shotgun (WGS) entry which is preliminary data.</text>
</comment>
<keyword evidence="4" id="KW-1185">Reference proteome</keyword>
<sequence length="89" mass="10201">MLRPTKHSHPDLTVINLSLLLLETLQKQPVSKYDVLRALAKKNIMGREVLFLPALNFLYLLGLIEYQTKTDAVEYVGKNEIIQTLFEST</sequence>
<dbReference type="PATRIC" id="fig|1444770.3.peg.2664"/>
<accession>Z9JHP5</accession>
<dbReference type="GeneID" id="68899795"/>
<dbReference type="eggNOG" id="ENOG5032ZR1">
    <property type="taxonomic scope" value="Bacteria"/>
</dbReference>
<reference evidence="2" key="2">
    <citation type="submission" date="2021-11" db="EMBL/GenBank/DDBJ databases">
        <title>Genome sequence of Xylella taiwanensis PLS432.</title>
        <authorList>
            <person name="Weng L.-W."/>
            <person name="Su C.-C."/>
            <person name="Tsai C.-W."/>
            <person name="Kuo C.-H."/>
        </authorList>
    </citation>
    <scope>NUCLEOTIDE SEQUENCE</scope>
    <source>
        <strain evidence="2">PLS432</strain>
    </source>
</reference>
<dbReference type="InterPro" id="IPR046895">
    <property type="entry name" value="ABC-3C_MC8"/>
</dbReference>
<dbReference type="STRING" id="1444770.AF72_11275"/>
<dbReference type="EMBL" id="JAJPPU010000002">
    <property type="protein sequence ID" value="MCD8472926.1"/>
    <property type="molecule type" value="Genomic_DNA"/>
</dbReference>
<gene>
    <name evidence="1" type="ORF">AF72_11275</name>
    <name evidence="2" type="ORF">LPH55_05455</name>
</gene>
<dbReference type="KEGG" id="xtw:AB672_00695"/>
<evidence type="ECO:0000313" key="3">
    <source>
        <dbReference type="Proteomes" id="UP000020406"/>
    </source>
</evidence>
<evidence type="ECO:0000313" key="2">
    <source>
        <dbReference type="EMBL" id="MCD8472926.1"/>
    </source>
</evidence>
<organism evidence="1 3">
    <name type="scientific">Xylella taiwanensis</name>
    <dbReference type="NCBI Taxonomy" id="1444770"/>
    <lineage>
        <taxon>Bacteria</taxon>
        <taxon>Pseudomonadati</taxon>
        <taxon>Pseudomonadota</taxon>
        <taxon>Gammaproteobacteria</taxon>
        <taxon>Lysobacterales</taxon>
        <taxon>Lysobacteraceae</taxon>
        <taxon>Xylella</taxon>
    </lineage>
</organism>
<evidence type="ECO:0000313" key="4">
    <source>
        <dbReference type="Proteomes" id="UP001430701"/>
    </source>
</evidence>